<evidence type="ECO:0000313" key="2">
    <source>
        <dbReference type="EMBL" id="KNF04846.1"/>
    </source>
</evidence>
<gene>
    <name evidence="2" type="ORF">PSTG_01900</name>
</gene>
<feature type="region of interest" description="Disordered" evidence="1">
    <location>
        <begin position="75"/>
        <end position="128"/>
    </location>
</feature>
<feature type="region of interest" description="Disordered" evidence="1">
    <location>
        <begin position="1"/>
        <end position="20"/>
    </location>
</feature>
<reference evidence="3" key="1">
    <citation type="submission" date="2014-03" db="EMBL/GenBank/DDBJ databases">
        <title>The Genome Sequence of Puccinia striiformis f. sp. tritici PST-78.</title>
        <authorList>
            <consortium name="The Broad Institute Genome Sequencing Platform"/>
            <person name="Cuomo C."/>
            <person name="Hulbert S."/>
            <person name="Chen X."/>
            <person name="Walker B."/>
            <person name="Young S.K."/>
            <person name="Zeng Q."/>
            <person name="Gargeya S."/>
            <person name="Fitzgerald M."/>
            <person name="Haas B."/>
            <person name="Abouelleil A."/>
            <person name="Alvarado L."/>
            <person name="Arachchi H.M."/>
            <person name="Berlin A.M."/>
            <person name="Chapman S.B."/>
            <person name="Goldberg J."/>
            <person name="Griggs A."/>
            <person name="Gujja S."/>
            <person name="Hansen M."/>
            <person name="Howarth C."/>
            <person name="Imamovic A."/>
            <person name="Larimer J."/>
            <person name="McCowan C."/>
            <person name="Montmayeur A."/>
            <person name="Murphy C."/>
            <person name="Neiman D."/>
            <person name="Pearson M."/>
            <person name="Priest M."/>
            <person name="Roberts A."/>
            <person name="Saif S."/>
            <person name="Shea T."/>
            <person name="Sisk P."/>
            <person name="Sykes S."/>
            <person name="Wortman J."/>
            <person name="Nusbaum C."/>
            <person name="Birren B."/>
        </authorList>
    </citation>
    <scope>NUCLEOTIDE SEQUENCE [LARGE SCALE GENOMIC DNA]</scope>
    <source>
        <strain evidence="3">race PST-78</strain>
    </source>
</reference>
<comment type="caution">
    <text evidence="2">The sequence shown here is derived from an EMBL/GenBank/DDBJ whole genome shotgun (WGS) entry which is preliminary data.</text>
</comment>
<feature type="compositionally biased region" description="Polar residues" evidence="1">
    <location>
        <begin position="110"/>
        <end position="120"/>
    </location>
</feature>
<protein>
    <submittedName>
        <fullName evidence="2">Uncharacterized protein</fullName>
    </submittedName>
</protein>
<organism evidence="2 3">
    <name type="scientific">Puccinia striiformis f. sp. tritici PST-78</name>
    <dbReference type="NCBI Taxonomy" id="1165861"/>
    <lineage>
        <taxon>Eukaryota</taxon>
        <taxon>Fungi</taxon>
        <taxon>Dikarya</taxon>
        <taxon>Basidiomycota</taxon>
        <taxon>Pucciniomycotina</taxon>
        <taxon>Pucciniomycetes</taxon>
        <taxon>Pucciniales</taxon>
        <taxon>Pucciniaceae</taxon>
        <taxon>Puccinia</taxon>
    </lineage>
</organism>
<sequence length="217" mass="23903">MNPIYQPCPSASTPSGSTKQREFLDPMLARRCNSSGFEADFLDIMIAAALAENTGLDNRYPHLNSEGPRFQSVTKTGTDLGINGNSTAATGDHNLENVNPTGEGEDINVANPTGESNEANPTRKGGEYEERLTTLSEDEMELDALRDQGVLHAQIKCLPAYFKAEVNELYYEFQRQLYLLAIQNRIYAALFYTHLLVKSTTCKVQRDDGGDDSGIQS</sequence>
<dbReference type="EMBL" id="AJIL01000010">
    <property type="protein sequence ID" value="KNF04846.1"/>
    <property type="molecule type" value="Genomic_DNA"/>
</dbReference>
<name>A0A0L0VZZ8_9BASI</name>
<dbReference type="AlphaFoldDB" id="A0A0L0VZZ8"/>
<evidence type="ECO:0000256" key="1">
    <source>
        <dbReference type="SAM" id="MobiDB-lite"/>
    </source>
</evidence>
<feature type="compositionally biased region" description="Polar residues" evidence="1">
    <location>
        <begin position="75"/>
        <end position="89"/>
    </location>
</feature>
<accession>A0A0L0VZZ8</accession>
<proteinExistence type="predicted"/>
<feature type="compositionally biased region" description="Polar residues" evidence="1">
    <location>
        <begin position="9"/>
        <end position="18"/>
    </location>
</feature>
<keyword evidence="3" id="KW-1185">Reference proteome</keyword>
<dbReference type="Proteomes" id="UP000054564">
    <property type="component" value="Unassembled WGS sequence"/>
</dbReference>
<evidence type="ECO:0000313" key="3">
    <source>
        <dbReference type="Proteomes" id="UP000054564"/>
    </source>
</evidence>